<gene>
    <name evidence="8" type="ORF">F9C07_2168228</name>
</gene>
<keyword evidence="6" id="KW-0539">Nucleus</keyword>
<comment type="subcellular location">
    <subcellularLocation>
        <location evidence="1">Nucleus</location>
    </subcellularLocation>
</comment>
<dbReference type="Proteomes" id="UP000596276">
    <property type="component" value="Chromosome 6"/>
</dbReference>
<evidence type="ECO:0000256" key="2">
    <source>
        <dbReference type="ARBA" id="ARBA00022723"/>
    </source>
</evidence>
<dbReference type="EMBL" id="CP044623">
    <property type="protein sequence ID" value="QRD93776.1"/>
    <property type="molecule type" value="Genomic_DNA"/>
</dbReference>
<dbReference type="InterPro" id="IPR036864">
    <property type="entry name" value="Zn2-C6_fun-type_DNA-bd_sf"/>
</dbReference>
<dbReference type="Pfam" id="PF00172">
    <property type="entry name" value="Zn_clus"/>
    <property type="match status" value="1"/>
</dbReference>
<feature type="domain" description="Zn(2)-C6 fungal-type" evidence="7">
    <location>
        <begin position="16"/>
        <end position="47"/>
    </location>
</feature>
<name>A0A7U2R2J6_ASPFN</name>
<reference evidence="9" key="1">
    <citation type="journal article" date="2021" name="G3 (Bethesda)">
        <title>Chromosome assembled and annotated genome sequence of Aspergillus flavus NRRL 3357.</title>
        <authorList>
            <person name="Skerker J.M."/>
            <person name="Pianalto K.M."/>
            <person name="Mondo S.J."/>
            <person name="Yang K."/>
            <person name="Arkin A.P."/>
            <person name="Keller N.P."/>
            <person name="Grigoriev I.V."/>
            <person name="Louise Glass N.L."/>
        </authorList>
    </citation>
    <scope>NUCLEOTIDE SEQUENCE [LARGE SCALE GENOMIC DNA]</scope>
    <source>
        <strain evidence="9">ATCC 200026 / FGSC A1120 / IAM 13836 / NRRL 3357 / JCM 12722 / SRRC 167</strain>
    </source>
</reference>
<dbReference type="SUPFAM" id="SSF57701">
    <property type="entry name" value="Zn2/Cys6 DNA-binding domain"/>
    <property type="match status" value="1"/>
</dbReference>
<dbReference type="InterPro" id="IPR050613">
    <property type="entry name" value="Sec_Metabolite_Reg"/>
</dbReference>
<dbReference type="Gene3D" id="4.10.240.10">
    <property type="entry name" value="Zn(2)-C6 fungal-type DNA-binding domain"/>
    <property type="match status" value="1"/>
</dbReference>
<dbReference type="PANTHER" id="PTHR31001:SF84">
    <property type="entry name" value="FUNGAL SPECIFIC TRANSCRIPTION FACTOR"/>
    <property type="match status" value="1"/>
</dbReference>
<dbReference type="PROSITE" id="PS50048">
    <property type="entry name" value="ZN2_CY6_FUNGAL_2"/>
    <property type="match status" value="1"/>
</dbReference>
<dbReference type="GO" id="GO:0000981">
    <property type="term" value="F:DNA-binding transcription factor activity, RNA polymerase II-specific"/>
    <property type="evidence" value="ECO:0007669"/>
    <property type="project" value="InterPro"/>
</dbReference>
<dbReference type="AlphaFoldDB" id="A0A7U2R2J6"/>
<keyword evidence="4" id="KW-0238">DNA-binding</keyword>
<dbReference type="GO" id="GO:0009893">
    <property type="term" value="P:positive regulation of metabolic process"/>
    <property type="evidence" value="ECO:0007669"/>
    <property type="project" value="UniProtKB-ARBA"/>
</dbReference>
<keyword evidence="9" id="KW-1185">Reference proteome</keyword>
<dbReference type="SMART" id="SM00906">
    <property type="entry name" value="Fungal_trans"/>
    <property type="match status" value="1"/>
</dbReference>
<evidence type="ECO:0000256" key="5">
    <source>
        <dbReference type="ARBA" id="ARBA00023163"/>
    </source>
</evidence>
<evidence type="ECO:0000256" key="3">
    <source>
        <dbReference type="ARBA" id="ARBA00023015"/>
    </source>
</evidence>
<dbReference type="InterPro" id="IPR007219">
    <property type="entry name" value="XnlR_reg_dom"/>
</dbReference>
<sequence>MASATKHGKTIRSVTSCTECRRRKQKCSREWPCNQCQARRLSHLCKFASKGLSKATRQPSINSRVSDTVERNNVDATQNPMSDTIFPVANGQDLRALGYLSDSLSGPKESIGNADSHVISQTPHGVTSAEMEDALRLIPPKPYTDILVQHFLNETNYQYYSIYPPTFSRDYSTWWLGRVKGQPLTAEFTCLLLRVCACSALVLFPGERQKLESELGENIQSLSERYHHAARRLSSTIPPGKGGLTQVRQLFLTASWFKTEALFVESWHALSSAIHEAQELGFHRNSAKVSITEFEREMSRRMWCILCAWDWQMSHLLSRPIIINNNNSVELPNLRLESPDSQIELPSPITHMALQCRLGQMILKIPGMMNESLSPMQSVSVQEEVEKWFASLPSAFRLIDPDTRWDDTHKYVVMQRHQLHAVGYMVKLKPLKQCLVQNLDQGAPSVRKGHQSSAIDYALKLMDASHRLLGCMLPMNAKFYFAPFLIFDTASLLCSAIIHDHTRSLPQRERIIQALGVSVNMLGLVRITKTGAICHSILTKLIEGLPVSLMERMSLNYKYSENIDGEHYTTPESQHGSALLRDDGTHPNIAGIRSSVALPLDLASFEPTNSGIADIADIDLGTFNQIWDLGNLDLDFFDPQLS</sequence>
<dbReference type="CDD" id="cd00067">
    <property type="entry name" value="GAL4"/>
    <property type="match status" value="1"/>
</dbReference>
<dbReference type="GO" id="GO:0003677">
    <property type="term" value="F:DNA binding"/>
    <property type="evidence" value="ECO:0007669"/>
    <property type="project" value="UniProtKB-KW"/>
</dbReference>
<keyword evidence="3" id="KW-0805">Transcription regulation</keyword>
<dbReference type="GO" id="GO:0006351">
    <property type="term" value="P:DNA-templated transcription"/>
    <property type="evidence" value="ECO:0007669"/>
    <property type="project" value="InterPro"/>
</dbReference>
<protein>
    <recommendedName>
        <fullName evidence="7">Zn(2)-C6 fungal-type domain-containing protein</fullName>
    </recommendedName>
</protein>
<accession>A0A7U2R2J6</accession>
<evidence type="ECO:0000259" key="7">
    <source>
        <dbReference type="PROSITE" id="PS50048"/>
    </source>
</evidence>
<proteinExistence type="predicted"/>
<evidence type="ECO:0000256" key="6">
    <source>
        <dbReference type="ARBA" id="ARBA00023242"/>
    </source>
</evidence>
<dbReference type="PROSITE" id="PS00463">
    <property type="entry name" value="ZN2_CY6_FUNGAL_1"/>
    <property type="match status" value="1"/>
</dbReference>
<dbReference type="GO" id="GO:0008270">
    <property type="term" value="F:zinc ion binding"/>
    <property type="evidence" value="ECO:0007669"/>
    <property type="project" value="InterPro"/>
</dbReference>
<dbReference type="SMART" id="SM00066">
    <property type="entry name" value="GAL4"/>
    <property type="match status" value="1"/>
</dbReference>
<evidence type="ECO:0000256" key="4">
    <source>
        <dbReference type="ARBA" id="ARBA00023125"/>
    </source>
</evidence>
<keyword evidence="5" id="KW-0804">Transcription</keyword>
<dbReference type="Pfam" id="PF04082">
    <property type="entry name" value="Fungal_trans"/>
    <property type="match status" value="1"/>
</dbReference>
<dbReference type="InterPro" id="IPR001138">
    <property type="entry name" value="Zn2Cys6_DnaBD"/>
</dbReference>
<evidence type="ECO:0000313" key="8">
    <source>
        <dbReference type="EMBL" id="QRD93776.1"/>
    </source>
</evidence>
<dbReference type="PANTHER" id="PTHR31001">
    <property type="entry name" value="UNCHARACTERIZED TRANSCRIPTIONAL REGULATORY PROTEIN"/>
    <property type="match status" value="1"/>
</dbReference>
<organism evidence="8 9">
    <name type="scientific">Aspergillus flavus (strain ATCC 200026 / FGSC A1120 / IAM 13836 / NRRL 3357 / JCM 12722 / SRRC 167)</name>
    <dbReference type="NCBI Taxonomy" id="332952"/>
    <lineage>
        <taxon>Eukaryota</taxon>
        <taxon>Fungi</taxon>
        <taxon>Dikarya</taxon>
        <taxon>Ascomycota</taxon>
        <taxon>Pezizomycotina</taxon>
        <taxon>Eurotiomycetes</taxon>
        <taxon>Eurotiomycetidae</taxon>
        <taxon>Eurotiales</taxon>
        <taxon>Aspergillaceae</taxon>
        <taxon>Aspergillus</taxon>
        <taxon>Aspergillus subgen. Circumdati</taxon>
    </lineage>
</organism>
<dbReference type="CDD" id="cd12148">
    <property type="entry name" value="fungal_TF_MHR"/>
    <property type="match status" value="1"/>
</dbReference>
<evidence type="ECO:0000313" key="9">
    <source>
        <dbReference type="Proteomes" id="UP000596276"/>
    </source>
</evidence>
<keyword evidence="2" id="KW-0479">Metal-binding</keyword>
<evidence type="ECO:0000256" key="1">
    <source>
        <dbReference type="ARBA" id="ARBA00004123"/>
    </source>
</evidence>
<dbReference type="GO" id="GO:0005634">
    <property type="term" value="C:nucleus"/>
    <property type="evidence" value="ECO:0007669"/>
    <property type="project" value="UniProtKB-SubCell"/>
</dbReference>